<proteinExistence type="predicted"/>
<keyword evidence="2" id="KW-1185">Reference proteome</keyword>
<protein>
    <submittedName>
        <fullName evidence="1">Uncharacterized protein</fullName>
    </submittedName>
</protein>
<gene>
    <name evidence="1" type="ORF">NEOLEDRAFT_1180930</name>
</gene>
<evidence type="ECO:0000313" key="2">
    <source>
        <dbReference type="Proteomes" id="UP000076761"/>
    </source>
</evidence>
<reference evidence="1 2" key="1">
    <citation type="journal article" date="2016" name="Mol. Biol. Evol.">
        <title>Comparative Genomics of Early-Diverging Mushroom-Forming Fungi Provides Insights into the Origins of Lignocellulose Decay Capabilities.</title>
        <authorList>
            <person name="Nagy L.G."/>
            <person name="Riley R."/>
            <person name="Tritt A."/>
            <person name="Adam C."/>
            <person name="Daum C."/>
            <person name="Floudas D."/>
            <person name="Sun H."/>
            <person name="Yadav J.S."/>
            <person name="Pangilinan J."/>
            <person name="Larsson K.H."/>
            <person name="Matsuura K."/>
            <person name="Barry K."/>
            <person name="Labutti K."/>
            <person name="Kuo R."/>
            <person name="Ohm R.A."/>
            <person name="Bhattacharya S.S."/>
            <person name="Shirouzu T."/>
            <person name="Yoshinaga Y."/>
            <person name="Martin F.M."/>
            <person name="Grigoriev I.V."/>
            <person name="Hibbett D.S."/>
        </authorList>
    </citation>
    <scope>NUCLEOTIDE SEQUENCE [LARGE SCALE GENOMIC DNA]</scope>
    <source>
        <strain evidence="1 2">HHB14362 ss-1</strain>
    </source>
</reference>
<sequence length="175" mass="19335">MATDIFFNFASSAKLIKPVCGGKPKPKLSKPRVQMTCTQLDIEHDESHGGMEVCMRMRWQLVALGAWLVLSSTRQALSAIAYILEETERDERIAEITDAINEKISAGPDLAQKLGELIKKIEEIIKPLHESMVKQMTTAKAIHQTVGSYKEALLKGPGHDSHGALQRNTALDSQL</sequence>
<dbReference type="AlphaFoldDB" id="A0A165QEW4"/>
<dbReference type="EMBL" id="KV425596">
    <property type="protein sequence ID" value="KZT22341.1"/>
    <property type="molecule type" value="Genomic_DNA"/>
</dbReference>
<dbReference type="InParanoid" id="A0A165QEW4"/>
<evidence type="ECO:0000313" key="1">
    <source>
        <dbReference type="EMBL" id="KZT22341.1"/>
    </source>
</evidence>
<dbReference type="Proteomes" id="UP000076761">
    <property type="component" value="Unassembled WGS sequence"/>
</dbReference>
<name>A0A165QEW4_9AGAM</name>
<organism evidence="1 2">
    <name type="scientific">Neolentinus lepideus HHB14362 ss-1</name>
    <dbReference type="NCBI Taxonomy" id="1314782"/>
    <lineage>
        <taxon>Eukaryota</taxon>
        <taxon>Fungi</taxon>
        <taxon>Dikarya</taxon>
        <taxon>Basidiomycota</taxon>
        <taxon>Agaricomycotina</taxon>
        <taxon>Agaricomycetes</taxon>
        <taxon>Gloeophyllales</taxon>
        <taxon>Gloeophyllaceae</taxon>
        <taxon>Neolentinus</taxon>
    </lineage>
</organism>
<accession>A0A165QEW4</accession>